<gene>
    <name evidence="1" type="ORF">LCGC14_2985750</name>
</gene>
<feature type="non-terminal residue" evidence="1">
    <location>
        <position position="1"/>
    </location>
</feature>
<name>A0A0F8ZCR2_9ZZZZ</name>
<accession>A0A0F8ZCR2</accession>
<reference evidence="1" key="1">
    <citation type="journal article" date="2015" name="Nature">
        <title>Complex archaea that bridge the gap between prokaryotes and eukaryotes.</title>
        <authorList>
            <person name="Spang A."/>
            <person name="Saw J.H."/>
            <person name="Jorgensen S.L."/>
            <person name="Zaremba-Niedzwiedzka K."/>
            <person name="Martijn J."/>
            <person name="Lind A.E."/>
            <person name="van Eijk R."/>
            <person name="Schleper C."/>
            <person name="Guy L."/>
            <person name="Ettema T.J."/>
        </authorList>
    </citation>
    <scope>NUCLEOTIDE SEQUENCE</scope>
</reference>
<dbReference type="EMBL" id="LAZR01061087">
    <property type="protein sequence ID" value="KKK64289.1"/>
    <property type="molecule type" value="Genomic_DNA"/>
</dbReference>
<proteinExistence type="predicted"/>
<comment type="caution">
    <text evidence="1">The sequence shown here is derived from an EMBL/GenBank/DDBJ whole genome shotgun (WGS) entry which is preliminary data.</text>
</comment>
<sequence>QNNISYKGKKDLIEILLLQKILILKKLFYFL</sequence>
<dbReference type="AlphaFoldDB" id="A0A0F8ZCR2"/>
<evidence type="ECO:0000313" key="1">
    <source>
        <dbReference type="EMBL" id="KKK64289.1"/>
    </source>
</evidence>
<protein>
    <submittedName>
        <fullName evidence="1">Uncharacterized protein</fullName>
    </submittedName>
</protein>
<organism evidence="1">
    <name type="scientific">marine sediment metagenome</name>
    <dbReference type="NCBI Taxonomy" id="412755"/>
    <lineage>
        <taxon>unclassified sequences</taxon>
        <taxon>metagenomes</taxon>
        <taxon>ecological metagenomes</taxon>
    </lineage>
</organism>